<feature type="transmembrane region" description="Helical" evidence="1">
    <location>
        <begin position="187"/>
        <end position="216"/>
    </location>
</feature>
<dbReference type="EMBL" id="JBHTII010000002">
    <property type="protein sequence ID" value="MFD0791764.1"/>
    <property type="molecule type" value="Genomic_DNA"/>
</dbReference>
<evidence type="ECO:0000256" key="1">
    <source>
        <dbReference type="SAM" id="Phobius"/>
    </source>
</evidence>
<feature type="transmembrane region" description="Helical" evidence="1">
    <location>
        <begin position="270"/>
        <end position="291"/>
    </location>
</feature>
<keyword evidence="1" id="KW-0812">Transmembrane</keyword>
<accession>A0ABW3ANC9</accession>
<proteinExistence type="predicted"/>
<feature type="transmembrane region" description="Helical" evidence="1">
    <location>
        <begin position="94"/>
        <end position="122"/>
    </location>
</feature>
<gene>
    <name evidence="2" type="ORF">ACFQ0P_15300</name>
</gene>
<name>A0ABW3ANC9_9MICO</name>
<evidence type="ECO:0000313" key="2">
    <source>
        <dbReference type="EMBL" id="MFD0791764.1"/>
    </source>
</evidence>
<protein>
    <submittedName>
        <fullName evidence="2">Uncharacterized protein</fullName>
    </submittedName>
</protein>
<keyword evidence="1" id="KW-1133">Transmembrane helix</keyword>
<feature type="transmembrane region" description="Helical" evidence="1">
    <location>
        <begin position="298"/>
        <end position="318"/>
    </location>
</feature>
<comment type="caution">
    <text evidence="2">The sequence shown here is derived from an EMBL/GenBank/DDBJ whole genome shotgun (WGS) entry which is preliminary data.</text>
</comment>
<feature type="transmembrane region" description="Helical" evidence="1">
    <location>
        <begin position="324"/>
        <end position="341"/>
    </location>
</feature>
<organism evidence="2 3">
    <name type="scientific">Microbacterium insulae</name>
    <dbReference type="NCBI Taxonomy" id="483014"/>
    <lineage>
        <taxon>Bacteria</taxon>
        <taxon>Bacillati</taxon>
        <taxon>Actinomycetota</taxon>
        <taxon>Actinomycetes</taxon>
        <taxon>Micrococcales</taxon>
        <taxon>Microbacteriaceae</taxon>
        <taxon>Microbacterium</taxon>
    </lineage>
</organism>
<sequence length="386" mass="40206">MTTVESVFARDAPLFVESDSGRIQKYPRRASLRWGLRLLAALPFVAVAVWFQIASGGDWSGTANGALAQRVDSLPWGSSDVVALAELYPMLTSVLAVIIPGGAFGLGIAGALVGGFLIQLIIQSMQRKDFSRPVRVVFILTLALTPMFAYVMTTSFEAALGLTFFGVGMVDLVRFVTYANTQAGFRAGLLFACSALSDSTGLFVAIAAAVAAAFLVRSRSASRTANAIVVAFPTVALIGSLVLLGVAFGLGPLAMVGGTVEWNPDRAAEVSSYLVSPSGLLYLAPTVVVVLTSLALRYPGVGLVAPVMTAMILVAFIVGLTPPGVAGINYLLMLLVAVAVVPQPATVASVVVVCATSVLLWVIGWAQAFDNATVAAWMRTLTGGAW</sequence>
<dbReference type="RefSeq" id="WP_204979498.1">
    <property type="nucleotide sequence ID" value="NZ_JBHTII010000002.1"/>
</dbReference>
<feature type="transmembrane region" description="Helical" evidence="1">
    <location>
        <begin position="134"/>
        <end position="167"/>
    </location>
</feature>
<evidence type="ECO:0000313" key="3">
    <source>
        <dbReference type="Proteomes" id="UP001597055"/>
    </source>
</evidence>
<keyword evidence="1" id="KW-0472">Membrane</keyword>
<dbReference type="Proteomes" id="UP001597055">
    <property type="component" value="Unassembled WGS sequence"/>
</dbReference>
<feature type="transmembrane region" description="Helical" evidence="1">
    <location>
        <begin position="228"/>
        <end position="250"/>
    </location>
</feature>
<reference evidence="3" key="1">
    <citation type="journal article" date="2019" name="Int. J. Syst. Evol. Microbiol.">
        <title>The Global Catalogue of Microorganisms (GCM) 10K type strain sequencing project: providing services to taxonomists for standard genome sequencing and annotation.</title>
        <authorList>
            <consortium name="The Broad Institute Genomics Platform"/>
            <consortium name="The Broad Institute Genome Sequencing Center for Infectious Disease"/>
            <person name="Wu L."/>
            <person name="Ma J."/>
        </authorList>
    </citation>
    <scope>NUCLEOTIDE SEQUENCE [LARGE SCALE GENOMIC DNA]</scope>
    <source>
        <strain evidence="3">CCUG 54523</strain>
    </source>
</reference>
<feature type="transmembrane region" description="Helical" evidence="1">
    <location>
        <begin position="348"/>
        <end position="368"/>
    </location>
</feature>
<keyword evidence="3" id="KW-1185">Reference proteome</keyword>
<feature type="transmembrane region" description="Helical" evidence="1">
    <location>
        <begin position="34"/>
        <end position="53"/>
    </location>
</feature>